<keyword evidence="7" id="KW-0175">Coiled coil</keyword>
<feature type="repeat" description="TPR" evidence="10">
    <location>
        <begin position="806"/>
        <end position="839"/>
    </location>
</feature>
<proteinExistence type="inferred from homology"/>
<dbReference type="GO" id="GO:0007018">
    <property type="term" value="P:microtubule-based movement"/>
    <property type="evidence" value="ECO:0007669"/>
    <property type="project" value="TreeGrafter"/>
</dbReference>
<evidence type="ECO:0000256" key="1">
    <source>
        <dbReference type="ARBA" id="ARBA00004245"/>
    </source>
</evidence>
<keyword evidence="3" id="KW-0963">Cytoplasm</keyword>
<evidence type="ECO:0000256" key="3">
    <source>
        <dbReference type="ARBA" id="ARBA00022490"/>
    </source>
</evidence>
<dbReference type="InterPro" id="IPR000719">
    <property type="entry name" value="Prot_kinase_dom"/>
</dbReference>
<evidence type="ECO:0000256" key="8">
    <source>
        <dbReference type="ARBA" id="ARBA00023175"/>
    </source>
</evidence>
<feature type="repeat" description="TPR" evidence="10">
    <location>
        <begin position="848"/>
        <end position="881"/>
    </location>
</feature>
<evidence type="ECO:0000256" key="4">
    <source>
        <dbReference type="ARBA" id="ARBA00022701"/>
    </source>
</evidence>
<dbReference type="InterPro" id="IPR019734">
    <property type="entry name" value="TPR_rpt"/>
</dbReference>
<evidence type="ECO:0000256" key="5">
    <source>
        <dbReference type="ARBA" id="ARBA00022737"/>
    </source>
</evidence>
<feature type="domain" description="Protein kinase" evidence="11">
    <location>
        <begin position="21"/>
        <end position="431"/>
    </location>
</feature>
<dbReference type="Gene3D" id="1.10.510.10">
    <property type="entry name" value="Transferase(Phosphotransferase) domain 1"/>
    <property type="match status" value="1"/>
</dbReference>
<dbReference type="EMBL" id="JAQMWT010000675">
    <property type="protein sequence ID" value="KAJ8598373.1"/>
    <property type="molecule type" value="Genomic_DNA"/>
</dbReference>
<keyword evidence="13" id="KW-1185">Reference proteome</keyword>
<dbReference type="PROSITE" id="PS50011">
    <property type="entry name" value="PROTEIN_KINASE_DOM"/>
    <property type="match status" value="1"/>
</dbReference>
<evidence type="ECO:0000256" key="7">
    <source>
        <dbReference type="ARBA" id="ARBA00023054"/>
    </source>
</evidence>
<evidence type="ECO:0000256" key="9">
    <source>
        <dbReference type="ARBA" id="ARBA00023212"/>
    </source>
</evidence>
<evidence type="ECO:0000256" key="2">
    <source>
        <dbReference type="ARBA" id="ARBA00009622"/>
    </source>
</evidence>
<dbReference type="SMART" id="SM00220">
    <property type="entry name" value="S_TKc"/>
    <property type="match status" value="1"/>
</dbReference>
<dbReference type="PRINTS" id="PR00381">
    <property type="entry name" value="KINESINLIGHT"/>
</dbReference>
<evidence type="ECO:0000313" key="12">
    <source>
        <dbReference type="EMBL" id="KAJ8598373.1"/>
    </source>
</evidence>
<dbReference type="PROSITE" id="PS50005">
    <property type="entry name" value="TPR"/>
    <property type="match status" value="5"/>
</dbReference>
<dbReference type="Pfam" id="PF13424">
    <property type="entry name" value="TPR_12"/>
    <property type="match status" value="4"/>
</dbReference>
<feature type="repeat" description="TPR" evidence="10">
    <location>
        <begin position="511"/>
        <end position="544"/>
    </location>
</feature>
<dbReference type="GO" id="GO:0005871">
    <property type="term" value="C:kinesin complex"/>
    <property type="evidence" value="ECO:0007669"/>
    <property type="project" value="InterPro"/>
</dbReference>
<dbReference type="InterPro" id="IPR011990">
    <property type="entry name" value="TPR-like_helical_dom_sf"/>
</dbReference>
<gene>
    <name evidence="12" type="ORF">CTAYLR_002973</name>
</gene>
<comment type="subcellular location">
    <subcellularLocation>
        <location evidence="1">Cytoplasm</location>
        <location evidence="1">Cytoskeleton</location>
    </subcellularLocation>
</comment>
<keyword evidence="9" id="KW-0206">Cytoskeleton</keyword>
<keyword evidence="4" id="KW-0493">Microtubule</keyword>
<dbReference type="Gene3D" id="1.25.40.10">
    <property type="entry name" value="Tetratricopeptide repeat domain"/>
    <property type="match status" value="4"/>
</dbReference>
<comment type="similarity">
    <text evidence="2">Belongs to the kinesin light chain family.</text>
</comment>
<accession>A0AAD7U7A3</accession>
<dbReference type="SUPFAM" id="SSF48452">
    <property type="entry name" value="TPR-like"/>
    <property type="match status" value="4"/>
</dbReference>
<comment type="caution">
    <text evidence="12">The sequence shown here is derived from an EMBL/GenBank/DDBJ whole genome shotgun (WGS) entry which is preliminary data.</text>
</comment>
<dbReference type="Proteomes" id="UP001230188">
    <property type="component" value="Unassembled WGS sequence"/>
</dbReference>
<evidence type="ECO:0000313" key="13">
    <source>
        <dbReference type="Proteomes" id="UP001230188"/>
    </source>
</evidence>
<dbReference type="Pfam" id="PF00069">
    <property type="entry name" value="Pkinase"/>
    <property type="match status" value="1"/>
</dbReference>
<protein>
    <recommendedName>
        <fullName evidence="11">Protein kinase domain-containing protein</fullName>
    </recommendedName>
</protein>
<dbReference type="PANTHER" id="PTHR45783">
    <property type="entry name" value="KINESIN LIGHT CHAIN"/>
    <property type="match status" value="1"/>
</dbReference>
<dbReference type="GO" id="GO:0005524">
    <property type="term" value="F:ATP binding"/>
    <property type="evidence" value="ECO:0007669"/>
    <property type="project" value="InterPro"/>
</dbReference>
<keyword evidence="5" id="KW-0677">Repeat</keyword>
<keyword evidence="6 10" id="KW-0802">TPR repeat</keyword>
<evidence type="ECO:0000259" key="11">
    <source>
        <dbReference type="PROSITE" id="PS50011"/>
    </source>
</evidence>
<dbReference type="GO" id="GO:0005874">
    <property type="term" value="C:microtubule"/>
    <property type="evidence" value="ECO:0007669"/>
    <property type="project" value="UniProtKB-KW"/>
</dbReference>
<dbReference type="Pfam" id="PF13181">
    <property type="entry name" value="TPR_8"/>
    <property type="match status" value="1"/>
</dbReference>
<dbReference type="GO" id="GO:0004672">
    <property type="term" value="F:protein kinase activity"/>
    <property type="evidence" value="ECO:0007669"/>
    <property type="project" value="InterPro"/>
</dbReference>
<feature type="repeat" description="TPR" evidence="10">
    <location>
        <begin position="595"/>
        <end position="628"/>
    </location>
</feature>
<dbReference type="InterPro" id="IPR002151">
    <property type="entry name" value="Kinesin_light"/>
</dbReference>
<name>A0AAD7U7A3_9STRA</name>
<dbReference type="SMART" id="SM00028">
    <property type="entry name" value="TPR"/>
    <property type="match status" value="13"/>
</dbReference>
<dbReference type="Gene3D" id="3.30.200.20">
    <property type="entry name" value="Phosphorylase Kinase, domain 1"/>
    <property type="match status" value="1"/>
</dbReference>
<feature type="repeat" description="TPR" evidence="10">
    <location>
        <begin position="988"/>
        <end position="1021"/>
    </location>
</feature>
<dbReference type="AlphaFoldDB" id="A0AAD7U7A3"/>
<dbReference type="CDD" id="cd00180">
    <property type="entry name" value="PKc"/>
    <property type="match status" value="1"/>
</dbReference>
<evidence type="ECO:0000256" key="10">
    <source>
        <dbReference type="PROSITE-ProRule" id="PRU00339"/>
    </source>
</evidence>
<dbReference type="InterPro" id="IPR011009">
    <property type="entry name" value="Kinase-like_dom_sf"/>
</dbReference>
<keyword evidence="8" id="KW-0505">Motor protein</keyword>
<dbReference type="PANTHER" id="PTHR45783:SF3">
    <property type="entry name" value="KINESIN LIGHT CHAIN"/>
    <property type="match status" value="1"/>
</dbReference>
<feature type="non-terminal residue" evidence="12">
    <location>
        <position position="1"/>
    </location>
</feature>
<dbReference type="GO" id="GO:0005737">
    <property type="term" value="C:cytoplasm"/>
    <property type="evidence" value="ECO:0007669"/>
    <property type="project" value="TreeGrafter"/>
</dbReference>
<evidence type="ECO:0000256" key="6">
    <source>
        <dbReference type="ARBA" id="ARBA00022803"/>
    </source>
</evidence>
<dbReference type="SUPFAM" id="SSF56112">
    <property type="entry name" value="Protein kinase-like (PK-like)"/>
    <property type="match status" value="1"/>
</dbReference>
<reference evidence="12" key="1">
    <citation type="submission" date="2023-01" db="EMBL/GenBank/DDBJ databases">
        <title>Metagenome sequencing of chrysophaentin producing Chrysophaeum taylorii.</title>
        <authorList>
            <person name="Davison J."/>
            <person name="Bewley C."/>
        </authorList>
    </citation>
    <scope>NUCLEOTIDE SEQUENCE</scope>
    <source>
        <strain evidence="12">NIES-1699</strain>
    </source>
</reference>
<dbReference type="GO" id="GO:0019894">
    <property type="term" value="F:kinesin binding"/>
    <property type="evidence" value="ECO:0007669"/>
    <property type="project" value="TreeGrafter"/>
</dbReference>
<sequence>MDRIRLEPGHELRGEGVKAIRRVVGFLGAGEFGDVYSVHCNKTWKEAAKVISLGDRDGQPVSDSERVKILGPPAREASLMLNLGQHPNLVGLRAAFATNSCYYYVFVMDLVPGGKTLADVMGSLTATEAATVALMVARGLEHMHARGATHWDVKPSNILVELTLDDNAMMTTQQDADAAEASFLAPLITSFGEWLWCTPQPKQQHGSSASRLGTVKLTGFGASTIKTASLSGYDIETMNIHQLGEFVKDMGLDSSGCVEEADFRARAFVAAAETQRGSDLRRLFRGCTPAYSSPETRRLLELEEGAGVPDLTSTRRFKVDTSCAAPVDVVRSVAVAAKTQDQWSWGVVAGVMMNELPPPSSKEDDDNVRNLLLALADQCKDGDPGSRPTAGAIREQLDREITTAISRSLGEDDEMVYAMPDGELAQLHNMMFTALNDISPRSDEDLAVGEEHANEMLRIVASLRGPESLDCAAALDDSALLLFNKGKYAEAEGLYRRLLKIEKDSSDPGVAENVKNFGLLLEDLGKLNEAEEMYRQALSMYERAFGPDDTSVASLATNLARFLKNQGKNNEAKQLFDRALDICERVLGPSHPNVARVLTHVASLLRSRGQYGEAISHLERAVKINEDAGPENAMALANSLIWLALALSGQGKYEESLPLRRRCIEIAERALGSDHPGLSSWLHLLAMLLEEGFGEYAEAEKLKRRALKIDEMYYGEDHPEVANDLNNLTGVLNAQGKYEEALATQRRGLAIEERAFHAKHPKIALSLNNIATLLEAQGKPNEAKPLFDRALEIREETLGPSHPDVAVSLINLAVFWTKQGNFDEATPLYERAAKIREEVFGASNPSLADALVRLADVYKNQAKYERAERLYRRAAGIFETTVGELHPHYGLTLNNLALSLCAQRKFDQAEHLFHRALATMAKSVGDEHPNYALVLGNISSTARRQCNHDDDDDDNKAVTKSLYTNDEHTLIQEEVRHEAAPKPSHPDATSLDNAARALSDMGQYEQAEEAYRRAQKMDEEEEMVGRNTTRLEKLAALFETQRMYGLAEETYRSALEEFEEKASSSSGPKQPQVVVATFLARLASVLQAQGKSEEAKDKYEKSIGILELVSDEDHNEVGETLVRLADVLVAAKE</sequence>
<dbReference type="Pfam" id="PF13374">
    <property type="entry name" value="TPR_10"/>
    <property type="match status" value="3"/>
</dbReference>
<organism evidence="12 13">
    <name type="scientific">Chrysophaeum taylorii</name>
    <dbReference type="NCBI Taxonomy" id="2483200"/>
    <lineage>
        <taxon>Eukaryota</taxon>
        <taxon>Sar</taxon>
        <taxon>Stramenopiles</taxon>
        <taxon>Ochrophyta</taxon>
        <taxon>Pelagophyceae</taxon>
        <taxon>Pelagomonadales</taxon>
        <taxon>Pelagomonadaceae</taxon>
        <taxon>Chrysophaeum</taxon>
    </lineage>
</organism>